<proteinExistence type="predicted"/>
<evidence type="ECO:0000313" key="5">
    <source>
        <dbReference type="Proteomes" id="UP000287798"/>
    </source>
</evidence>
<evidence type="ECO:0000259" key="3">
    <source>
        <dbReference type="Pfam" id="PF02769"/>
    </source>
</evidence>
<gene>
    <name evidence="4" type="ORF">D6C00_06345</name>
</gene>
<reference evidence="4 5" key="1">
    <citation type="journal article" date="2010" name="Int. J. Syst. Evol. Microbiol.">
        <title>Thiohalobacter thiocyanaticus gen. nov., sp. nov., a moderately halophilic, sulfur-oxidizing gammaproteobacterium from hypersaline lakes, that utilizes thiocyanate.</title>
        <authorList>
            <person name="Sorokin D.Y."/>
            <person name="Kovaleva O.L."/>
            <person name="Tourova T.P."/>
            <person name="Muyzer G."/>
        </authorList>
    </citation>
    <scope>NUCLEOTIDE SEQUENCE [LARGE SCALE GENOMIC DNA]</scope>
    <source>
        <strain evidence="4 5">Hrh1</strain>
    </source>
</reference>
<keyword evidence="5" id="KW-1185">Reference proteome</keyword>
<comment type="caution">
    <text evidence="4">The sequence shown here is derived from an EMBL/GenBank/DDBJ whole genome shotgun (WGS) entry which is preliminary data.</text>
</comment>
<dbReference type="SUPFAM" id="SSF55326">
    <property type="entry name" value="PurM N-terminal domain-like"/>
    <property type="match status" value="1"/>
</dbReference>
<dbReference type="Pfam" id="PF02769">
    <property type="entry name" value="AIRS_C"/>
    <property type="match status" value="1"/>
</dbReference>
<dbReference type="PANTHER" id="PTHR30270:SF3">
    <property type="entry name" value="THIAMINE-MONOPHOSPHATE KINASE"/>
    <property type="match status" value="1"/>
</dbReference>
<dbReference type="Gene3D" id="3.90.650.10">
    <property type="entry name" value="PurM-like C-terminal domain"/>
    <property type="match status" value="1"/>
</dbReference>
<accession>A0A426QIL5</accession>
<dbReference type="PANTHER" id="PTHR30270">
    <property type="entry name" value="THIAMINE-MONOPHOSPHATE KINASE"/>
    <property type="match status" value="1"/>
</dbReference>
<evidence type="ECO:0008006" key="6">
    <source>
        <dbReference type="Google" id="ProtNLM"/>
    </source>
</evidence>
<sequence length="355" mass="38073">MTKLSDLGERNLISDIVAKYVEATIGDDCAVLEREAEQIVVTTDPVPPAAAEVIAGDSDPYWKGWLLTVINASDLAASGADPLALFVAAEAPSDYSLDDFERFLMGIKDSCKIEGLAYAGGNLREGKALSAVGVAIGARRPGSVLGRQGISDGDKLVVIGEGGRFWMDAMICANGGEILDKMASPLFAPRSEGRVMRALANANLLSGAMDNSDGLLPSVSQLCNSNGLGALIDLERLHKPKGYDDVKEIVSMHYHRLWLGWGDWNIVAAVSPDKLTQLVDIAASEDTDICVCGEFRRDLSGTKLTHGGEMADSPRIDSERFVTDSWFSMGIQGYIEMLSNAYLPKGGKTRAKQKE</sequence>
<feature type="domain" description="PurM-like N-terminal" evidence="2">
    <location>
        <begin position="26"/>
        <end position="137"/>
    </location>
</feature>
<dbReference type="RefSeq" id="WP_125180941.1">
    <property type="nucleotide sequence ID" value="NZ_QZMU01000001.1"/>
</dbReference>
<evidence type="ECO:0000313" key="4">
    <source>
        <dbReference type="EMBL" id="RRQ21599.1"/>
    </source>
</evidence>
<dbReference type="AlphaFoldDB" id="A0A426QIL5"/>
<dbReference type="InterPro" id="IPR010918">
    <property type="entry name" value="PurM-like_C_dom"/>
</dbReference>
<dbReference type="EMBL" id="QZMU01000001">
    <property type="protein sequence ID" value="RRQ21599.1"/>
    <property type="molecule type" value="Genomic_DNA"/>
</dbReference>
<keyword evidence="1" id="KW-0784">Thiamine biosynthesis</keyword>
<dbReference type="GO" id="GO:0009030">
    <property type="term" value="F:thiamine-phosphate kinase activity"/>
    <property type="evidence" value="ECO:0007669"/>
    <property type="project" value="InterPro"/>
</dbReference>
<dbReference type="InterPro" id="IPR036676">
    <property type="entry name" value="PurM-like_C_sf"/>
</dbReference>
<organism evidence="4 5">
    <name type="scientific">Thiohalobacter thiocyanaticus</name>
    <dbReference type="NCBI Taxonomy" id="585455"/>
    <lineage>
        <taxon>Bacteria</taxon>
        <taxon>Pseudomonadati</taxon>
        <taxon>Pseudomonadota</taxon>
        <taxon>Gammaproteobacteria</taxon>
        <taxon>Thiohalobacterales</taxon>
        <taxon>Thiohalobacteraceae</taxon>
        <taxon>Thiohalobacter</taxon>
    </lineage>
</organism>
<dbReference type="InterPro" id="IPR006283">
    <property type="entry name" value="ThiL-like"/>
</dbReference>
<dbReference type="InterPro" id="IPR016188">
    <property type="entry name" value="PurM-like_N"/>
</dbReference>
<dbReference type="Pfam" id="PF00586">
    <property type="entry name" value="AIRS"/>
    <property type="match status" value="1"/>
</dbReference>
<dbReference type="Proteomes" id="UP000287798">
    <property type="component" value="Unassembled WGS sequence"/>
</dbReference>
<evidence type="ECO:0000259" key="2">
    <source>
        <dbReference type="Pfam" id="PF00586"/>
    </source>
</evidence>
<dbReference type="Gene3D" id="3.30.1330.10">
    <property type="entry name" value="PurM-like, N-terminal domain"/>
    <property type="match status" value="1"/>
</dbReference>
<dbReference type="GO" id="GO:0009228">
    <property type="term" value="P:thiamine biosynthetic process"/>
    <property type="evidence" value="ECO:0007669"/>
    <property type="project" value="UniProtKB-KW"/>
</dbReference>
<dbReference type="OrthoDB" id="9801934at2"/>
<feature type="domain" description="PurM-like C-terminal" evidence="3">
    <location>
        <begin position="152"/>
        <end position="295"/>
    </location>
</feature>
<dbReference type="InterPro" id="IPR036921">
    <property type="entry name" value="PurM-like_N_sf"/>
</dbReference>
<evidence type="ECO:0000256" key="1">
    <source>
        <dbReference type="ARBA" id="ARBA00022977"/>
    </source>
</evidence>
<dbReference type="SUPFAM" id="SSF56042">
    <property type="entry name" value="PurM C-terminal domain-like"/>
    <property type="match status" value="1"/>
</dbReference>
<name>A0A426QIL5_9GAMM</name>
<protein>
    <recommendedName>
        <fullName evidence="6">Thiamine-phosphate kinase</fullName>
    </recommendedName>
</protein>